<keyword evidence="7" id="KW-1185">Reference proteome</keyword>
<evidence type="ECO:0000256" key="1">
    <source>
        <dbReference type="ARBA" id="ARBA00022737"/>
    </source>
</evidence>
<feature type="repeat" description="PPR" evidence="3">
    <location>
        <begin position="451"/>
        <end position="485"/>
    </location>
</feature>
<dbReference type="InterPro" id="IPR046960">
    <property type="entry name" value="PPR_At4g14850-like_plant"/>
</dbReference>
<dbReference type="eggNOG" id="KOG4197">
    <property type="taxonomic scope" value="Eukaryota"/>
</dbReference>
<evidence type="ECO:0000256" key="2">
    <source>
        <dbReference type="ARBA" id="ARBA00022946"/>
    </source>
</evidence>
<dbReference type="STRING" id="4529.A0A0E0P3P5"/>
<feature type="region of interest" description="Disordered" evidence="4">
    <location>
        <begin position="822"/>
        <end position="882"/>
    </location>
</feature>
<dbReference type="Gene3D" id="1.25.40.10">
    <property type="entry name" value="Tetratricopeptide repeat domain"/>
    <property type="match status" value="5"/>
</dbReference>
<feature type="compositionally biased region" description="Basic and acidic residues" evidence="4">
    <location>
        <begin position="1404"/>
        <end position="1416"/>
    </location>
</feature>
<feature type="compositionally biased region" description="Basic residues" evidence="4">
    <location>
        <begin position="828"/>
        <end position="838"/>
    </location>
</feature>
<dbReference type="Pfam" id="PF01535">
    <property type="entry name" value="PPR"/>
    <property type="match status" value="7"/>
</dbReference>
<feature type="compositionally biased region" description="Acidic residues" evidence="4">
    <location>
        <begin position="1325"/>
        <end position="1345"/>
    </location>
</feature>
<keyword evidence="2" id="KW-0809">Transit peptide</keyword>
<dbReference type="PROSITE" id="PS51375">
    <property type="entry name" value="PPR"/>
    <property type="match status" value="3"/>
</dbReference>
<organism evidence="6 7">
    <name type="scientific">Oryza rufipogon</name>
    <name type="common">Brownbeard rice</name>
    <name type="synonym">Asian wild rice</name>
    <dbReference type="NCBI Taxonomy" id="4529"/>
    <lineage>
        <taxon>Eukaryota</taxon>
        <taxon>Viridiplantae</taxon>
        <taxon>Streptophyta</taxon>
        <taxon>Embryophyta</taxon>
        <taxon>Tracheophyta</taxon>
        <taxon>Spermatophyta</taxon>
        <taxon>Magnoliopsida</taxon>
        <taxon>Liliopsida</taxon>
        <taxon>Poales</taxon>
        <taxon>Poaceae</taxon>
        <taxon>BOP clade</taxon>
        <taxon>Oryzoideae</taxon>
        <taxon>Oryzeae</taxon>
        <taxon>Oryzinae</taxon>
        <taxon>Oryza</taxon>
    </lineage>
</organism>
<feature type="compositionally biased region" description="Polar residues" evidence="4">
    <location>
        <begin position="1003"/>
        <end position="1025"/>
    </location>
</feature>
<accession>A0A0E0P3P5</accession>
<dbReference type="PANTHER" id="PTHR47926">
    <property type="entry name" value="PENTATRICOPEPTIDE REPEAT-CONTAINING PROTEIN"/>
    <property type="match status" value="1"/>
</dbReference>
<feature type="compositionally biased region" description="Basic and acidic residues" evidence="4">
    <location>
        <begin position="1640"/>
        <end position="1660"/>
    </location>
</feature>
<feature type="region of interest" description="Disordered" evidence="4">
    <location>
        <begin position="1209"/>
        <end position="1229"/>
    </location>
</feature>
<evidence type="ECO:0000313" key="6">
    <source>
        <dbReference type="EnsemblPlants" id="ORUFI03G42160.1"/>
    </source>
</evidence>
<dbReference type="FunFam" id="1.20.58.1880:FF:000007">
    <property type="entry name" value="Homeodomain-like superfamily protein"/>
    <property type="match status" value="1"/>
</dbReference>
<dbReference type="GO" id="GO:0009451">
    <property type="term" value="P:RNA modification"/>
    <property type="evidence" value="ECO:0007669"/>
    <property type="project" value="InterPro"/>
</dbReference>
<feature type="region of interest" description="Disordered" evidence="4">
    <location>
        <begin position="1288"/>
        <end position="1423"/>
    </location>
</feature>
<dbReference type="CDD" id="cd00167">
    <property type="entry name" value="SANT"/>
    <property type="match status" value="1"/>
</dbReference>
<dbReference type="GO" id="GO:0099402">
    <property type="term" value="P:plant organ development"/>
    <property type="evidence" value="ECO:0007669"/>
    <property type="project" value="UniProtKB-ARBA"/>
</dbReference>
<dbReference type="FunFam" id="1.25.40.10:FF:000158">
    <property type="entry name" value="pentatricopeptide repeat-containing protein At2g33680"/>
    <property type="match status" value="1"/>
</dbReference>
<dbReference type="HOGENOM" id="CLU_002749_0_0_1"/>
<feature type="compositionally biased region" description="Basic and acidic residues" evidence="4">
    <location>
        <begin position="1361"/>
        <end position="1370"/>
    </location>
</feature>
<feature type="region of interest" description="Disordered" evidence="4">
    <location>
        <begin position="999"/>
        <end position="1047"/>
    </location>
</feature>
<dbReference type="NCBIfam" id="TIGR00756">
    <property type="entry name" value="PPR"/>
    <property type="match status" value="1"/>
</dbReference>
<dbReference type="SUPFAM" id="SSF46689">
    <property type="entry name" value="Homeodomain-like"/>
    <property type="match status" value="1"/>
</dbReference>
<reference evidence="6" key="2">
    <citation type="submission" date="2015-06" db="UniProtKB">
        <authorList>
            <consortium name="EnsemblPlants"/>
        </authorList>
    </citation>
    <scope>IDENTIFICATION</scope>
</reference>
<dbReference type="Gene3D" id="1.10.10.60">
    <property type="entry name" value="Homeodomain-like"/>
    <property type="match status" value="1"/>
</dbReference>
<keyword evidence="1" id="KW-0677">Repeat</keyword>
<dbReference type="FunFam" id="1.25.40.10:FF:001495">
    <property type="entry name" value="Pentatricopeptide repeat-containing protein At3g13880"/>
    <property type="match status" value="1"/>
</dbReference>
<evidence type="ECO:0000256" key="3">
    <source>
        <dbReference type="PROSITE-ProRule" id="PRU00708"/>
    </source>
</evidence>
<dbReference type="InterPro" id="IPR032867">
    <property type="entry name" value="DYW_dom"/>
</dbReference>
<dbReference type="EnsemblPlants" id="ORUFI03G42160.1">
    <property type="protein sequence ID" value="ORUFI03G42160.1"/>
    <property type="gene ID" value="ORUFI03G42160"/>
</dbReference>
<dbReference type="Gramene" id="ORUFI03G42160.1">
    <property type="protein sequence ID" value="ORUFI03G42160.1"/>
    <property type="gene ID" value="ORUFI03G42160"/>
</dbReference>
<feature type="compositionally biased region" description="Low complexity" evidence="4">
    <location>
        <begin position="1471"/>
        <end position="1481"/>
    </location>
</feature>
<dbReference type="GO" id="GO:0008270">
    <property type="term" value="F:zinc ion binding"/>
    <property type="evidence" value="ECO:0007669"/>
    <property type="project" value="InterPro"/>
</dbReference>
<proteinExistence type="predicted"/>
<dbReference type="InterPro" id="IPR039467">
    <property type="entry name" value="TFIIIB_B''_Myb"/>
</dbReference>
<feature type="compositionally biased region" description="Basic residues" evidence="4">
    <location>
        <begin position="1351"/>
        <end position="1360"/>
    </location>
</feature>
<feature type="repeat" description="PPR" evidence="3">
    <location>
        <begin position="141"/>
        <end position="175"/>
    </location>
</feature>
<dbReference type="InterPro" id="IPR009057">
    <property type="entry name" value="Homeodomain-like_sf"/>
</dbReference>
<dbReference type="Pfam" id="PF15963">
    <property type="entry name" value="Myb_DNA-bind_7"/>
    <property type="match status" value="1"/>
</dbReference>
<feature type="compositionally biased region" description="Acidic residues" evidence="4">
    <location>
        <begin position="1485"/>
        <end position="1496"/>
    </location>
</feature>
<dbReference type="PANTHER" id="PTHR47926:SF399">
    <property type="entry name" value="(WILD MALAYSIAN BANANA) HYPOTHETICAL PROTEIN"/>
    <property type="match status" value="1"/>
</dbReference>
<name>A0A0E0P3P5_ORYRU</name>
<dbReference type="OMA" id="GEASWNL"/>
<reference evidence="7" key="1">
    <citation type="submission" date="2013-06" db="EMBL/GenBank/DDBJ databases">
        <authorList>
            <person name="Zhao Q."/>
        </authorList>
    </citation>
    <scope>NUCLEOTIDE SEQUENCE</scope>
    <source>
        <strain evidence="7">cv. W1943</strain>
    </source>
</reference>
<feature type="region of interest" description="Disordered" evidence="4">
    <location>
        <begin position="1603"/>
        <end position="1675"/>
    </location>
</feature>
<protein>
    <recommendedName>
        <fullName evidence="5">Myb-like domain-containing protein</fullName>
    </recommendedName>
</protein>
<feature type="region of interest" description="Disordered" evidence="4">
    <location>
        <begin position="1464"/>
        <end position="1503"/>
    </location>
</feature>
<dbReference type="Proteomes" id="UP000008022">
    <property type="component" value="Unassembled WGS sequence"/>
</dbReference>
<evidence type="ECO:0000256" key="4">
    <source>
        <dbReference type="SAM" id="MobiDB-lite"/>
    </source>
</evidence>
<dbReference type="InterPro" id="IPR011990">
    <property type="entry name" value="TPR-like_helical_dom_sf"/>
</dbReference>
<dbReference type="SMART" id="SM00717">
    <property type="entry name" value="SANT"/>
    <property type="match status" value="1"/>
</dbReference>
<dbReference type="FunFam" id="1.25.40.10:FF:000227">
    <property type="entry name" value="Pentatricopeptide repeat-containing protein At3g13880"/>
    <property type="match status" value="1"/>
</dbReference>
<dbReference type="InterPro" id="IPR046848">
    <property type="entry name" value="E_motif"/>
</dbReference>
<dbReference type="Pfam" id="PF20431">
    <property type="entry name" value="E_motif"/>
    <property type="match status" value="1"/>
</dbReference>
<feature type="repeat" description="PPR" evidence="3">
    <location>
        <begin position="243"/>
        <end position="283"/>
    </location>
</feature>
<feature type="compositionally biased region" description="Polar residues" evidence="4">
    <location>
        <begin position="860"/>
        <end position="871"/>
    </location>
</feature>
<dbReference type="GO" id="GO:0003723">
    <property type="term" value="F:RNA binding"/>
    <property type="evidence" value="ECO:0007669"/>
    <property type="project" value="InterPro"/>
</dbReference>
<dbReference type="InterPro" id="IPR002885">
    <property type="entry name" value="PPR_rpt"/>
</dbReference>
<feature type="compositionally biased region" description="Basic and acidic residues" evidence="4">
    <location>
        <begin position="1288"/>
        <end position="1300"/>
    </location>
</feature>
<feature type="domain" description="Myb-like" evidence="5">
    <location>
        <begin position="1522"/>
        <end position="1570"/>
    </location>
</feature>
<dbReference type="eggNOG" id="KOG2009">
    <property type="taxonomic scope" value="Eukaryota"/>
</dbReference>
<dbReference type="InterPro" id="IPR001005">
    <property type="entry name" value="SANT/Myb"/>
</dbReference>
<dbReference type="Pfam" id="PF14432">
    <property type="entry name" value="DYW_deaminase"/>
    <property type="match status" value="1"/>
</dbReference>
<evidence type="ECO:0000259" key="5">
    <source>
        <dbReference type="SMART" id="SM00717"/>
    </source>
</evidence>
<feature type="compositionally biased region" description="Acidic residues" evidence="4">
    <location>
        <begin position="1661"/>
        <end position="1675"/>
    </location>
</feature>
<evidence type="ECO:0000313" key="7">
    <source>
        <dbReference type="Proteomes" id="UP000008022"/>
    </source>
</evidence>
<sequence length="1675" mass="186757">MLRAAYRPGLFLRNNLLALYCRCGDMRHARLLFDGMPRRDAVSWNTLIAGYSGLGSCRLALDAFRDARASGDGVDRFTFAAALASCARVGDWRDGRVVHGLAVVSGLARTAFLTNSVIDMYAKCGMIDEVRLLFDRAEERGEASWNLLLSAYVRMGWPEVAVNVLVWMHRSGVKLDSFALGGILKACSELGDSEDVRRMLHSCVVKVGLDLDVFVGSAMVDMYAKNGGLEEAIKVFDCIPNQNVVVYNAMIAGFARLGNDPCPEIRIEAVTLFSNMLKKRIKPSKFTFKSVLEVCNLTNAVRCGRQIHAHVILSGLQGDEFIASVLINLYSKARCVNDSLRCFDMTVKEDVFIWTSMITAFVQNEHFEKALYLFRELLYTRKGTDQFTISSVMSACAALSVPTTCKQIHCHAVKTGLDQFTVSGNSQIAMYRNIGDLKASKQTFEQISCLDTFSWSAMILSYAVHGYESKALELFEKMKNLGVMMNESASLAALIACSHQGLGDEGLRYYENTIPDDGFSLDVKLKACMVDLLGRVGKIADAEDFIMSSGSENDPILWHALLRACRVHGDKERCTKIGEKLMELEPFSASSYVMLYNLYMDAGKISLAMRTRGLMRERGISNEAGISWTDFGGSIHNFIDGDNSCSHNTIHTTLEELLVRVKQKTEHGGTNIWELEFQSRKLSESSISRHGELLAVAFGLTTLPSVAPVRVMKNQRISWESHETLKLLSEGENREITVRDPTHFHHFTRGSCSCRGYCLWLCFMPRRRRRSIAVPTSKVNRLRVPRAATDPRTPRPYQRTSGHIAMIDDEADFGNITDATEGQAAAKFRPKARAKPRKTSLPSRSLAPHPTVESTDENVETLNKDSTSQEQSVDKKAASLGCHGSETDGNACASGGILDTPSEDVVTVSLGLVNNPDVALDSSTVFASSAHKVSQNEENNDDVSHVATHKENMVVSDTQAPPTCCSARTIDDLADFEGLCDDTHVEEERVAKFQPKFRVKTSKAASKSQRTNQKAGVSTVDVLSQNKEDGKDQAGCNDKQLHSPTRHQESVQISYSQAHLGTHNSTIDDVANSDSIMEEPAQEEMAAKFQPRLRPKAGGASPGVAETIDAACVATPEFGVSSVDVVSQDTEEDSHREGLSDDSCQKYIDEEAITTSGTGPPQDLDDTVDLDSHAEMVNPHPDGSPLIIEELSAGTTVKFQPYVRRKKGKGKSVSFVPPNVSHAHAPTDTNFETSNSSHFCKDIATGESLSNLPQQASEKICISGEHHPDDQECNDPENQYHEGEPYDHVIEQEPERDARETGTSMKLRNRRKLQKDGIPEHTADDIMDEDFGEPPSDEQDNDSGDEYTARGKQKGRRKSREKNINKEPSRGTKRTSGDSTIEESQKQKLQKNKSKASSGGQKKTSKDSSVEQPEKKLTHRIRRKRMEEVKTLLETPDHEIDRMKLSVTHLRLLQEAKERIKASFVGKEIPSGPSSSNHSTSQFGDMDDEYNEQDNWDNDRTENHVVENTTKLNYHSYMNRQTRAKWSKSETDKFYEGLQQFGSDFAMIQHLFPDKSRNQVRQKFKAEEKKHPMQVHDAIMHRSRDNLYFKEVIKKLNIEDVQPDINNTHEQEGTSNEEDPGNKNIPGGLINEEEENGLDWSDKELDMHRSEVEEKEHVSTNDDDDDDLGDVFDWY</sequence>
<feature type="compositionally biased region" description="Basic and acidic residues" evidence="4">
    <location>
        <begin position="1314"/>
        <end position="1324"/>
    </location>
</feature>